<evidence type="ECO:0000313" key="10">
    <source>
        <dbReference type="Proteomes" id="UP001290101"/>
    </source>
</evidence>
<dbReference type="InterPro" id="IPR017900">
    <property type="entry name" value="4Fe4S_Fe_S_CS"/>
</dbReference>
<reference evidence="8 9" key="1">
    <citation type="submission" date="2018-05" db="EMBL/GenBank/DDBJ databases">
        <title>Micromonosporas from Atacama Desert.</title>
        <authorList>
            <person name="Carro L."/>
            <person name="Golinska P."/>
            <person name="Klenk H.-P."/>
            <person name="Goodfellow M."/>
        </authorList>
    </citation>
    <scope>NUCLEOTIDE SEQUENCE [LARGE SCALE GENOMIC DNA]</scope>
    <source>
        <strain evidence="8 9">4G51</strain>
    </source>
</reference>
<keyword evidence="2" id="KW-0004">4Fe-4S</keyword>
<dbReference type="EMBL" id="JAXOTQ010000028">
    <property type="protein sequence ID" value="MDZ5492087.1"/>
    <property type="molecule type" value="Genomic_DNA"/>
</dbReference>
<dbReference type="Proteomes" id="UP001290101">
    <property type="component" value="Unassembled WGS sequence"/>
</dbReference>
<keyword evidence="5" id="KW-0411">Iron-sulfur</keyword>
<feature type="domain" description="4Fe-4S ferredoxin-type" evidence="6">
    <location>
        <begin position="17"/>
        <end position="45"/>
    </location>
</feature>
<protein>
    <submittedName>
        <fullName evidence="7">4Fe-4S binding protein</fullName>
    </submittedName>
    <submittedName>
        <fullName evidence="8">Electron transporter RnfB</fullName>
    </submittedName>
</protein>
<dbReference type="PROSITE" id="PS51379">
    <property type="entry name" value="4FE4S_FER_2"/>
    <property type="match status" value="2"/>
</dbReference>
<dbReference type="PROSITE" id="PS00198">
    <property type="entry name" value="4FE4S_FER_1"/>
    <property type="match status" value="1"/>
</dbReference>
<dbReference type="InterPro" id="IPR017896">
    <property type="entry name" value="4Fe4S_Fe-S-bd"/>
</dbReference>
<dbReference type="SUPFAM" id="SSF54862">
    <property type="entry name" value="4Fe-4S ferredoxins"/>
    <property type="match status" value="1"/>
</dbReference>
<dbReference type="InterPro" id="IPR050157">
    <property type="entry name" value="PSI_iron-sulfur_center"/>
</dbReference>
<keyword evidence="10" id="KW-1185">Reference proteome</keyword>
<evidence type="ECO:0000259" key="6">
    <source>
        <dbReference type="PROSITE" id="PS51379"/>
    </source>
</evidence>
<dbReference type="Proteomes" id="UP000246050">
    <property type="component" value="Unassembled WGS sequence"/>
</dbReference>
<reference evidence="7 10" key="2">
    <citation type="submission" date="2023-12" db="EMBL/GenBank/DDBJ databases">
        <title>Micromonospora sp. nov., isolated from Atacama Desert.</title>
        <authorList>
            <person name="Carro L."/>
            <person name="Golinska P."/>
            <person name="Klenk H.-P."/>
            <person name="Goodfellow M."/>
        </authorList>
    </citation>
    <scope>NUCLEOTIDE SEQUENCE [LARGE SCALE GENOMIC DNA]</scope>
    <source>
        <strain evidence="7 10">4G53</strain>
    </source>
</reference>
<dbReference type="Pfam" id="PF12838">
    <property type="entry name" value="Fer4_7"/>
    <property type="match status" value="1"/>
</dbReference>
<keyword evidence="4" id="KW-0408">Iron</keyword>
<evidence type="ECO:0000256" key="2">
    <source>
        <dbReference type="ARBA" id="ARBA00022485"/>
    </source>
</evidence>
<name>A0A317DQP7_9ACTN</name>
<accession>A0A317DQP7</accession>
<dbReference type="PANTHER" id="PTHR24960:SF79">
    <property type="entry name" value="PHOTOSYSTEM I IRON-SULFUR CENTER"/>
    <property type="match status" value="1"/>
</dbReference>
<feature type="domain" description="4Fe-4S ferredoxin-type" evidence="6">
    <location>
        <begin position="46"/>
        <end position="75"/>
    </location>
</feature>
<dbReference type="GO" id="GO:0051539">
    <property type="term" value="F:4 iron, 4 sulfur cluster binding"/>
    <property type="evidence" value="ECO:0007669"/>
    <property type="project" value="UniProtKB-KW"/>
</dbReference>
<proteinExistence type="predicted"/>
<evidence type="ECO:0000313" key="9">
    <source>
        <dbReference type="Proteomes" id="UP000246050"/>
    </source>
</evidence>
<sequence>MTAGPPPAPPAPVGAGRTAPVTVDACQGCGACLLTCPEHALRPVPGGLTVRADRCTGCLECLEICPVDAIRVNPENRGER</sequence>
<dbReference type="GO" id="GO:0046872">
    <property type="term" value="F:metal ion binding"/>
    <property type="evidence" value="ECO:0007669"/>
    <property type="project" value="UniProtKB-KW"/>
</dbReference>
<evidence type="ECO:0000256" key="1">
    <source>
        <dbReference type="ARBA" id="ARBA00001966"/>
    </source>
</evidence>
<keyword evidence="3" id="KW-0479">Metal-binding</keyword>
<dbReference type="AlphaFoldDB" id="A0A317DQP7"/>
<dbReference type="EMBL" id="QGKS01000108">
    <property type="protein sequence ID" value="PWR16654.1"/>
    <property type="molecule type" value="Genomic_DNA"/>
</dbReference>
<comment type="caution">
    <text evidence="8">The sequence shown here is derived from an EMBL/GenBank/DDBJ whole genome shotgun (WGS) entry which is preliminary data.</text>
</comment>
<evidence type="ECO:0000313" key="8">
    <source>
        <dbReference type="EMBL" id="PWR16654.1"/>
    </source>
</evidence>
<evidence type="ECO:0000256" key="5">
    <source>
        <dbReference type="ARBA" id="ARBA00023014"/>
    </source>
</evidence>
<evidence type="ECO:0000256" key="3">
    <source>
        <dbReference type="ARBA" id="ARBA00022723"/>
    </source>
</evidence>
<gene>
    <name evidence="8" type="ORF">DKT69_04470</name>
    <name evidence="7" type="ORF">U2F25_21900</name>
</gene>
<evidence type="ECO:0000313" key="7">
    <source>
        <dbReference type="EMBL" id="MDZ5492087.1"/>
    </source>
</evidence>
<dbReference type="OrthoDB" id="9770306at2"/>
<evidence type="ECO:0000256" key="4">
    <source>
        <dbReference type="ARBA" id="ARBA00023004"/>
    </source>
</evidence>
<comment type="cofactor">
    <cofactor evidence="1">
        <name>[4Fe-4S] cluster</name>
        <dbReference type="ChEBI" id="CHEBI:49883"/>
    </cofactor>
</comment>
<dbReference type="PANTHER" id="PTHR24960">
    <property type="entry name" value="PHOTOSYSTEM I IRON-SULFUR CENTER-RELATED"/>
    <property type="match status" value="1"/>
</dbReference>
<dbReference type="RefSeq" id="WP_109800325.1">
    <property type="nucleotide sequence ID" value="NZ_JAXOTQ010000028.1"/>
</dbReference>
<dbReference type="Gene3D" id="3.30.70.20">
    <property type="match status" value="1"/>
</dbReference>
<organism evidence="8 9">
    <name type="scientific">Micromonospora sicca</name>
    <dbReference type="NCBI Taxonomy" id="2202420"/>
    <lineage>
        <taxon>Bacteria</taxon>
        <taxon>Bacillati</taxon>
        <taxon>Actinomycetota</taxon>
        <taxon>Actinomycetes</taxon>
        <taxon>Micromonosporales</taxon>
        <taxon>Micromonosporaceae</taxon>
        <taxon>Micromonospora</taxon>
    </lineage>
</organism>